<sequence>MDGCTGYSKEQMKQNILVIFRHQVQELHRLYKRQRDLMNELIRKEHCNVTMLTEAATSSLFLSQLLGRKVIHLELPADVDGDIERKQPVQNVQNFTDLNKQIQVEESSFSASIINNNSSQFVTKNGG</sequence>
<dbReference type="AlphaFoldDB" id="A0A6L2K7E2"/>
<gene>
    <name evidence="1" type="ORF">Tci_016688</name>
</gene>
<protein>
    <submittedName>
        <fullName evidence="1">Uncharacterized protein</fullName>
    </submittedName>
</protein>
<proteinExistence type="predicted"/>
<reference evidence="1" key="1">
    <citation type="journal article" date="2019" name="Sci. Rep.">
        <title>Draft genome of Tanacetum cinerariifolium, the natural source of mosquito coil.</title>
        <authorList>
            <person name="Yamashiro T."/>
            <person name="Shiraishi A."/>
            <person name="Satake H."/>
            <person name="Nakayama K."/>
        </authorList>
    </citation>
    <scope>NUCLEOTIDE SEQUENCE</scope>
</reference>
<evidence type="ECO:0000313" key="1">
    <source>
        <dbReference type="EMBL" id="GEU44710.1"/>
    </source>
</evidence>
<dbReference type="EMBL" id="BKCJ010001882">
    <property type="protein sequence ID" value="GEU44710.1"/>
    <property type="molecule type" value="Genomic_DNA"/>
</dbReference>
<comment type="caution">
    <text evidence="1">The sequence shown here is derived from an EMBL/GenBank/DDBJ whole genome shotgun (WGS) entry which is preliminary data.</text>
</comment>
<dbReference type="PANTHER" id="PTHR33167">
    <property type="entry name" value="TRANSCRIPTION FACTOR, PUTATIVE (DUF863)-RELATED"/>
    <property type="match status" value="1"/>
</dbReference>
<organism evidence="1">
    <name type="scientific">Tanacetum cinerariifolium</name>
    <name type="common">Dalmatian daisy</name>
    <name type="synonym">Chrysanthemum cinerariifolium</name>
    <dbReference type="NCBI Taxonomy" id="118510"/>
    <lineage>
        <taxon>Eukaryota</taxon>
        <taxon>Viridiplantae</taxon>
        <taxon>Streptophyta</taxon>
        <taxon>Embryophyta</taxon>
        <taxon>Tracheophyta</taxon>
        <taxon>Spermatophyta</taxon>
        <taxon>Magnoliopsida</taxon>
        <taxon>eudicotyledons</taxon>
        <taxon>Gunneridae</taxon>
        <taxon>Pentapetalae</taxon>
        <taxon>asterids</taxon>
        <taxon>campanulids</taxon>
        <taxon>Asterales</taxon>
        <taxon>Asteraceae</taxon>
        <taxon>Asteroideae</taxon>
        <taxon>Anthemideae</taxon>
        <taxon>Anthemidinae</taxon>
        <taxon>Tanacetum</taxon>
    </lineage>
</organism>
<dbReference type="PANTHER" id="PTHR33167:SF63">
    <property type="entry name" value="MYB-CC TYPE TRANSCRIPTION FACTOR LHEQLE-CONTAINING DOMAIN-CONTAINING PROTEIN"/>
    <property type="match status" value="1"/>
</dbReference>
<name>A0A6L2K7E2_TANCI</name>
<accession>A0A6L2K7E2</accession>